<sequence>MTSTHSAFSANAMLENGVSLTGMLLVATPVLEGTPFARAVIYVCAHTAEGGAMGLVVNRRLSHPDLEELLGQLQITPVRPLRRLGLCVGGPVNEGHGLVLHSSDWEGEESMSVTENVTLTASTDVLKDIAAGHGPKDALLAMGHAGWSAGQVEEEILHHDAWLIAPATRDLLFGTDQTAKWRRALASIRIDPARLTGQTGHA</sequence>
<keyword evidence="4" id="KW-1185">Reference proteome</keyword>
<dbReference type="EMBL" id="CP043506">
    <property type="protein sequence ID" value="QEO16761.1"/>
    <property type="molecule type" value="Genomic_DNA"/>
</dbReference>
<dbReference type="AlphaFoldDB" id="A0A5C1YLJ2"/>
<reference evidence="3 4" key="1">
    <citation type="submission" date="2019-09" db="EMBL/GenBank/DDBJ databases">
        <title>Genome sequencing of strain KACC 21233.</title>
        <authorList>
            <person name="Heo J."/>
            <person name="Kim S.-J."/>
            <person name="Kim J.-S."/>
            <person name="Hong S.-B."/>
            <person name="Kwon S.-W."/>
        </authorList>
    </citation>
    <scope>NUCLEOTIDE SEQUENCE [LARGE SCALE GENOMIC DNA]</scope>
    <source>
        <strain evidence="3 4">KACC 21233</strain>
    </source>
</reference>
<evidence type="ECO:0000256" key="2">
    <source>
        <dbReference type="HAMAP-Rule" id="MF_00758"/>
    </source>
</evidence>
<dbReference type="OrthoDB" id="9807486at2"/>
<accession>A0A5C1YLJ2</accession>
<dbReference type="GO" id="GO:0005829">
    <property type="term" value="C:cytosol"/>
    <property type="evidence" value="ECO:0007669"/>
    <property type="project" value="TreeGrafter"/>
</dbReference>
<proteinExistence type="inferred from homology"/>
<protein>
    <recommendedName>
        <fullName evidence="2">UPF0301 protein FLP30_02480</fullName>
    </recommendedName>
</protein>
<evidence type="ECO:0000313" key="3">
    <source>
        <dbReference type="EMBL" id="QEO16761.1"/>
    </source>
</evidence>
<dbReference type="PANTHER" id="PTHR30327:SF1">
    <property type="entry name" value="UPF0301 PROTEIN YQGE"/>
    <property type="match status" value="1"/>
</dbReference>
<dbReference type="Gene3D" id="3.40.1740.10">
    <property type="entry name" value="VC0467-like"/>
    <property type="match status" value="1"/>
</dbReference>
<name>A0A5C1YLJ2_9PROT</name>
<comment type="similarity">
    <text evidence="1 2">Belongs to the UPF0301 (AlgH) family.</text>
</comment>
<evidence type="ECO:0000256" key="1">
    <source>
        <dbReference type="ARBA" id="ARBA00009600"/>
    </source>
</evidence>
<gene>
    <name evidence="3" type="ORF">FLP30_02480</name>
</gene>
<dbReference type="PANTHER" id="PTHR30327">
    <property type="entry name" value="UNCHARACTERIZED PROTEIN YQGE"/>
    <property type="match status" value="1"/>
</dbReference>
<evidence type="ECO:0000313" key="4">
    <source>
        <dbReference type="Proteomes" id="UP000324536"/>
    </source>
</evidence>
<dbReference type="Pfam" id="PF02622">
    <property type="entry name" value="DUF179"/>
    <property type="match status" value="1"/>
</dbReference>
<dbReference type="KEGG" id="acek:FLP30_02480"/>
<organism evidence="3 4">
    <name type="scientific">Acetobacter vaccinii</name>
    <dbReference type="NCBI Taxonomy" id="2592655"/>
    <lineage>
        <taxon>Bacteria</taxon>
        <taxon>Pseudomonadati</taxon>
        <taxon>Pseudomonadota</taxon>
        <taxon>Alphaproteobacteria</taxon>
        <taxon>Acetobacterales</taxon>
        <taxon>Acetobacteraceae</taxon>
        <taxon>Acetobacter</taxon>
    </lineage>
</organism>
<dbReference type="SUPFAM" id="SSF143456">
    <property type="entry name" value="VC0467-like"/>
    <property type="match status" value="1"/>
</dbReference>
<dbReference type="HAMAP" id="MF_00758">
    <property type="entry name" value="UPF0301"/>
    <property type="match status" value="1"/>
</dbReference>
<dbReference type="InterPro" id="IPR003774">
    <property type="entry name" value="AlgH-like"/>
</dbReference>
<dbReference type="RefSeq" id="WP_149278318.1">
    <property type="nucleotide sequence ID" value="NZ_CP043506.1"/>
</dbReference>
<dbReference type="Proteomes" id="UP000324536">
    <property type="component" value="Chromosome"/>
</dbReference>